<dbReference type="PANTHER" id="PTHR30537:SF3">
    <property type="entry name" value="TRANSCRIPTIONAL REGULATORY PROTEIN"/>
    <property type="match status" value="1"/>
</dbReference>
<reference evidence="6 7" key="1">
    <citation type="journal article" date="2018" name="Int. J. Syst. Bacteriol.">
        <title>Oceaniradius stylonemae gen. nov., sp. nov., isolated from a red alga, Stylonema cornu-cervi.</title>
        <authorList>
            <person name="Jeong S."/>
        </authorList>
    </citation>
    <scope>NUCLEOTIDE SEQUENCE [LARGE SCALE GENOMIC DNA]</scope>
    <source>
        <strain evidence="6 7">StC1</strain>
    </source>
</reference>
<proteinExistence type="inferred from homology"/>
<dbReference type="PANTHER" id="PTHR30537">
    <property type="entry name" value="HTH-TYPE TRANSCRIPTIONAL REGULATOR"/>
    <property type="match status" value="1"/>
</dbReference>
<dbReference type="InterPro" id="IPR036388">
    <property type="entry name" value="WH-like_DNA-bd_sf"/>
</dbReference>
<dbReference type="Pfam" id="PF00126">
    <property type="entry name" value="HTH_1"/>
    <property type="match status" value="1"/>
</dbReference>
<organism evidence="6 7">
    <name type="scientific">Oceaniradius stylonematis</name>
    <dbReference type="NCBI Taxonomy" id="2184161"/>
    <lineage>
        <taxon>Bacteria</taxon>
        <taxon>Pseudomonadati</taxon>
        <taxon>Pseudomonadota</taxon>
        <taxon>Alphaproteobacteria</taxon>
        <taxon>Hyphomicrobiales</taxon>
        <taxon>Ahrensiaceae</taxon>
        <taxon>Oceaniradius</taxon>
    </lineage>
</organism>
<evidence type="ECO:0000259" key="5">
    <source>
        <dbReference type="PROSITE" id="PS50931"/>
    </source>
</evidence>
<evidence type="ECO:0000313" key="6">
    <source>
        <dbReference type="EMBL" id="RKF07725.1"/>
    </source>
</evidence>
<dbReference type="InterPro" id="IPR058163">
    <property type="entry name" value="LysR-type_TF_proteobact-type"/>
</dbReference>
<dbReference type="Proteomes" id="UP000246132">
    <property type="component" value="Unassembled WGS sequence"/>
</dbReference>
<evidence type="ECO:0000256" key="2">
    <source>
        <dbReference type="ARBA" id="ARBA00023015"/>
    </source>
</evidence>
<keyword evidence="3" id="KW-0238">DNA-binding</keyword>
<comment type="caution">
    <text evidence="6">The sequence shown here is derived from an EMBL/GenBank/DDBJ whole genome shotgun (WGS) entry which is preliminary data.</text>
</comment>
<dbReference type="PROSITE" id="PS50931">
    <property type="entry name" value="HTH_LYSR"/>
    <property type="match status" value="1"/>
</dbReference>
<dbReference type="GO" id="GO:0043565">
    <property type="term" value="F:sequence-specific DNA binding"/>
    <property type="evidence" value="ECO:0007669"/>
    <property type="project" value="TreeGrafter"/>
</dbReference>
<keyword evidence="2" id="KW-0805">Transcription regulation</keyword>
<dbReference type="RefSeq" id="WP_109765381.1">
    <property type="nucleotide sequence ID" value="NZ_QFWV02000004.1"/>
</dbReference>
<protein>
    <submittedName>
        <fullName evidence="6">LysR family transcriptional regulator</fullName>
    </submittedName>
</protein>
<dbReference type="InterPro" id="IPR005119">
    <property type="entry name" value="LysR_subst-bd"/>
</dbReference>
<keyword evidence="4" id="KW-0804">Transcription</keyword>
<accession>A0A3A8ACY8</accession>
<dbReference type="Gene3D" id="3.40.190.290">
    <property type="match status" value="1"/>
</dbReference>
<dbReference type="EMBL" id="QFWV02000004">
    <property type="protein sequence ID" value="RKF07725.1"/>
    <property type="molecule type" value="Genomic_DNA"/>
</dbReference>
<evidence type="ECO:0000256" key="1">
    <source>
        <dbReference type="ARBA" id="ARBA00009437"/>
    </source>
</evidence>
<dbReference type="SUPFAM" id="SSF46785">
    <property type="entry name" value="Winged helix' DNA-binding domain"/>
    <property type="match status" value="1"/>
</dbReference>
<evidence type="ECO:0000256" key="3">
    <source>
        <dbReference type="ARBA" id="ARBA00023125"/>
    </source>
</evidence>
<keyword evidence="7" id="KW-1185">Reference proteome</keyword>
<dbReference type="OrthoDB" id="9813056at2"/>
<dbReference type="GO" id="GO:0003700">
    <property type="term" value="F:DNA-binding transcription factor activity"/>
    <property type="evidence" value="ECO:0007669"/>
    <property type="project" value="InterPro"/>
</dbReference>
<name>A0A3A8ACY8_9HYPH</name>
<gene>
    <name evidence="6" type="ORF">DEM25_008205</name>
</gene>
<evidence type="ECO:0000256" key="4">
    <source>
        <dbReference type="ARBA" id="ARBA00023163"/>
    </source>
</evidence>
<dbReference type="InterPro" id="IPR036390">
    <property type="entry name" value="WH_DNA-bd_sf"/>
</dbReference>
<evidence type="ECO:0000313" key="7">
    <source>
        <dbReference type="Proteomes" id="UP000246132"/>
    </source>
</evidence>
<dbReference type="SUPFAM" id="SSF53850">
    <property type="entry name" value="Periplasmic binding protein-like II"/>
    <property type="match status" value="1"/>
</dbReference>
<feature type="domain" description="HTH lysR-type" evidence="5">
    <location>
        <begin position="7"/>
        <end position="64"/>
    </location>
</feature>
<dbReference type="InterPro" id="IPR000847">
    <property type="entry name" value="LysR_HTH_N"/>
</dbReference>
<dbReference type="AlphaFoldDB" id="A0A3A8ACY8"/>
<sequence>MPMQSPIGLDDLRHFFLIAEAGGVSAAARRFDISKATLSRAIARLEDQAKGPLFDRLSTGLQLTQAGEALMDAARQATEAGSSAENVLRTVIEEPQGALRVAASALSAQYLVSPVLARLTADYPLVTAHIKVTADGPDPLAEDLDLVLQLGRPQEPYLIARRIIGTPMKLYCGPDFAASHPVDDPQAVTELIRVCVDVPGTSHEWTLTDQDGVPVRFDKTPSVFAGDPSVALGLVRSGAGVTLLPALYGDMQVRRGDVVPVLPGHEAPAVEIFAVFPPRRSSVPAVRIFIDYLIEYANALVHRT</sequence>
<dbReference type="GO" id="GO:0006351">
    <property type="term" value="P:DNA-templated transcription"/>
    <property type="evidence" value="ECO:0007669"/>
    <property type="project" value="TreeGrafter"/>
</dbReference>
<comment type="similarity">
    <text evidence="1">Belongs to the LysR transcriptional regulatory family.</text>
</comment>
<dbReference type="Gene3D" id="1.10.10.10">
    <property type="entry name" value="Winged helix-like DNA-binding domain superfamily/Winged helix DNA-binding domain"/>
    <property type="match status" value="1"/>
</dbReference>
<dbReference type="Pfam" id="PF03466">
    <property type="entry name" value="LysR_substrate"/>
    <property type="match status" value="1"/>
</dbReference>